<keyword evidence="3" id="KW-1185">Reference proteome</keyword>
<dbReference type="AlphaFoldDB" id="A0ABC8TJY8"/>
<protein>
    <submittedName>
        <fullName evidence="2">Uncharacterized protein</fullName>
    </submittedName>
</protein>
<sequence>MAVATEEPIFSRLDRLDNILRQLEDIRGSHRSPKSSSYASTPSSGTLTSDGGHVSSVDFSPKSLEKHCRPIDDVIMEIELKGTLIQRLVHVEDRVVKLEGEFEAEKRREEQSAEKKPKKKGLKQRINSWVKGSKRHKGRTKQ</sequence>
<accession>A0ABC8TJY8</accession>
<gene>
    <name evidence="2" type="ORF">ILEXP_LOCUS36936</name>
</gene>
<feature type="compositionally biased region" description="Basic and acidic residues" evidence="1">
    <location>
        <begin position="100"/>
        <end position="115"/>
    </location>
</feature>
<feature type="compositionally biased region" description="Basic residues" evidence="1">
    <location>
        <begin position="132"/>
        <end position="142"/>
    </location>
</feature>
<evidence type="ECO:0000256" key="1">
    <source>
        <dbReference type="SAM" id="MobiDB-lite"/>
    </source>
</evidence>
<evidence type="ECO:0000313" key="2">
    <source>
        <dbReference type="EMBL" id="CAK9167653.1"/>
    </source>
</evidence>
<name>A0ABC8TJY8_9AQUA</name>
<dbReference type="Proteomes" id="UP001642360">
    <property type="component" value="Unassembled WGS sequence"/>
</dbReference>
<feature type="compositionally biased region" description="Low complexity" evidence="1">
    <location>
        <begin position="34"/>
        <end position="44"/>
    </location>
</feature>
<feature type="region of interest" description="Disordered" evidence="1">
    <location>
        <begin position="25"/>
        <end position="62"/>
    </location>
</feature>
<dbReference type="PANTHER" id="PTHR34190">
    <property type="entry name" value="EXPRESSED PROTEIN"/>
    <property type="match status" value="1"/>
</dbReference>
<organism evidence="2 3">
    <name type="scientific">Ilex paraguariensis</name>
    <name type="common">yerba mate</name>
    <dbReference type="NCBI Taxonomy" id="185542"/>
    <lineage>
        <taxon>Eukaryota</taxon>
        <taxon>Viridiplantae</taxon>
        <taxon>Streptophyta</taxon>
        <taxon>Embryophyta</taxon>
        <taxon>Tracheophyta</taxon>
        <taxon>Spermatophyta</taxon>
        <taxon>Magnoliopsida</taxon>
        <taxon>eudicotyledons</taxon>
        <taxon>Gunneridae</taxon>
        <taxon>Pentapetalae</taxon>
        <taxon>asterids</taxon>
        <taxon>campanulids</taxon>
        <taxon>Aquifoliales</taxon>
        <taxon>Aquifoliaceae</taxon>
        <taxon>Ilex</taxon>
    </lineage>
</organism>
<reference evidence="2 3" key="1">
    <citation type="submission" date="2024-02" db="EMBL/GenBank/DDBJ databases">
        <authorList>
            <person name="Vignale AGUSTIN F."/>
            <person name="Sosa J E."/>
            <person name="Modenutti C."/>
        </authorList>
    </citation>
    <scope>NUCLEOTIDE SEQUENCE [LARGE SCALE GENOMIC DNA]</scope>
</reference>
<evidence type="ECO:0000313" key="3">
    <source>
        <dbReference type="Proteomes" id="UP001642360"/>
    </source>
</evidence>
<dbReference type="PANTHER" id="PTHR34190:SF4">
    <property type="entry name" value="EXPRESSED PROTEIN"/>
    <property type="match status" value="1"/>
</dbReference>
<feature type="region of interest" description="Disordered" evidence="1">
    <location>
        <begin position="100"/>
        <end position="142"/>
    </location>
</feature>
<dbReference type="EMBL" id="CAUOFW020004891">
    <property type="protein sequence ID" value="CAK9167653.1"/>
    <property type="molecule type" value="Genomic_DNA"/>
</dbReference>
<proteinExistence type="predicted"/>
<comment type="caution">
    <text evidence="2">The sequence shown here is derived from an EMBL/GenBank/DDBJ whole genome shotgun (WGS) entry which is preliminary data.</text>
</comment>